<evidence type="ECO:0000256" key="3">
    <source>
        <dbReference type="ARBA" id="ARBA00022576"/>
    </source>
</evidence>
<dbReference type="Gene3D" id="3.40.640.10">
    <property type="entry name" value="Type I PLP-dependent aspartate aminotransferase-like (Major domain)"/>
    <property type="match status" value="1"/>
</dbReference>
<dbReference type="InterPro" id="IPR050596">
    <property type="entry name" value="AspAT/PAT-like"/>
</dbReference>
<comment type="cofactor">
    <cofactor evidence="1">
        <name>pyridoxal 5'-phosphate</name>
        <dbReference type="ChEBI" id="CHEBI:597326"/>
    </cofactor>
</comment>
<dbReference type="CDD" id="cd00609">
    <property type="entry name" value="AAT_like"/>
    <property type="match status" value="1"/>
</dbReference>
<keyword evidence="4" id="KW-0808">Transferase</keyword>
<protein>
    <recommendedName>
        <fullName evidence="6">Aminotransferase class I/classII large domain-containing protein</fullName>
    </recommendedName>
</protein>
<dbReference type="EMBL" id="LAZR01000061">
    <property type="protein sequence ID" value="KKN97014.1"/>
    <property type="molecule type" value="Genomic_DNA"/>
</dbReference>
<evidence type="ECO:0000256" key="1">
    <source>
        <dbReference type="ARBA" id="ARBA00001933"/>
    </source>
</evidence>
<comment type="similarity">
    <text evidence="2">Belongs to the class-I pyridoxal-phosphate-dependent aminotransferase family.</text>
</comment>
<dbReference type="PANTHER" id="PTHR46383:SF1">
    <property type="entry name" value="ASPARTATE AMINOTRANSFERASE"/>
    <property type="match status" value="1"/>
</dbReference>
<keyword evidence="5" id="KW-0663">Pyridoxal phosphate</keyword>
<dbReference type="InterPro" id="IPR015424">
    <property type="entry name" value="PyrdxlP-dep_Trfase"/>
</dbReference>
<sequence>MSIQIADRVARLGTETAFAVSAEAAAFAARGNKIYPFHLGDMNIITPANIIEAAHKAMIDGKTGYCSNFGIAPLREALAADINASHTADYTIDNVAIQPGGKPVIGKFILAMMNPGDEVLYPNPGYPIYESMIEFHGGKALAYGYTEGEENYRIDIAGLRRLISPKTKLLIINDLQNPTGAECSDQEYDALRQIVLENDLTVLVDEAYFDIRYEGASRSFASLPDMAERCLILYTFAKKFAMTGWRLGAAVGPTEIVDVIAKLNVNDESCSNHFNQYGAIEALTGDQSGAETILEILKERRDVTVDGLNAIDGVHCFCPHATFYLFPNVTDLMKRRGFDDYDAFRRDALEATGVSFCTRLHFGRALPGETNRYIRFAYSGIDVPDIRDGLAKLKAYWDS</sequence>
<keyword evidence="3" id="KW-0032">Aminotransferase</keyword>
<proteinExistence type="inferred from homology"/>
<accession>A0A0F9UZ39</accession>
<comment type="caution">
    <text evidence="7">The sequence shown here is derived from an EMBL/GenBank/DDBJ whole genome shotgun (WGS) entry which is preliminary data.</text>
</comment>
<evidence type="ECO:0000256" key="5">
    <source>
        <dbReference type="ARBA" id="ARBA00022898"/>
    </source>
</evidence>
<dbReference type="PANTHER" id="PTHR46383">
    <property type="entry name" value="ASPARTATE AMINOTRANSFERASE"/>
    <property type="match status" value="1"/>
</dbReference>
<organism evidence="7">
    <name type="scientific">marine sediment metagenome</name>
    <dbReference type="NCBI Taxonomy" id="412755"/>
    <lineage>
        <taxon>unclassified sequences</taxon>
        <taxon>metagenomes</taxon>
        <taxon>ecological metagenomes</taxon>
    </lineage>
</organism>
<dbReference type="InterPro" id="IPR015421">
    <property type="entry name" value="PyrdxlP-dep_Trfase_major"/>
</dbReference>
<reference evidence="7" key="1">
    <citation type="journal article" date="2015" name="Nature">
        <title>Complex archaea that bridge the gap between prokaryotes and eukaryotes.</title>
        <authorList>
            <person name="Spang A."/>
            <person name="Saw J.H."/>
            <person name="Jorgensen S.L."/>
            <person name="Zaremba-Niedzwiedzka K."/>
            <person name="Martijn J."/>
            <person name="Lind A.E."/>
            <person name="van Eijk R."/>
            <person name="Schleper C."/>
            <person name="Guy L."/>
            <person name="Ettema T.J."/>
        </authorList>
    </citation>
    <scope>NUCLEOTIDE SEQUENCE</scope>
</reference>
<dbReference type="GO" id="GO:0006520">
    <property type="term" value="P:amino acid metabolic process"/>
    <property type="evidence" value="ECO:0007669"/>
    <property type="project" value="InterPro"/>
</dbReference>
<evidence type="ECO:0000256" key="4">
    <source>
        <dbReference type="ARBA" id="ARBA00022679"/>
    </source>
</evidence>
<dbReference type="AlphaFoldDB" id="A0A0F9UZ39"/>
<evidence type="ECO:0000256" key="2">
    <source>
        <dbReference type="ARBA" id="ARBA00007441"/>
    </source>
</evidence>
<dbReference type="InterPro" id="IPR004839">
    <property type="entry name" value="Aminotransferase_I/II_large"/>
</dbReference>
<gene>
    <name evidence="7" type="ORF">LCGC14_0162650</name>
</gene>
<feature type="domain" description="Aminotransferase class I/classII large" evidence="6">
    <location>
        <begin position="42"/>
        <end position="349"/>
    </location>
</feature>
<name>A0A0F9UZ39_9ZZZZ</name>
<evidence type="ECO:0000259" key="6">
    <source>
        <dbReference type="Pfam" id="PF00155"/>
    </source>
</evidence>
<dbReference type="GO" id="GO:0008483">
    <property type="term" value="F:transaminase activity"/>
    <property type="evidence" value="ECO:0007669"/>
    <property type="project" value="UniProtKB-KW"/>
</dbReference>
<dbReference type="Gene3D" id="3.90.1150.10">
    <property type="entry name" value="Aspartate Aminotransferase, domain 1"/>
    <property type="match status" value="1"/>
</dbReference>
<dbReference type="InterPro" id="IPR015422">
    <property type="entry name" value="PyrdxlP-dep_Trfase_small"/>
</dbReference>
<dbReference type="GO" id="GO:0030170">
    <property type="term" value="F:pyridoxal phosphate binding"/>
    <property type="evidence" value="ECO:0007669"/>
    <property type="project" value="InterPro"/>
</dbReference>
<dbReference type="Pfam" id="PF00155">
    <property type="entry name" value="Aminotran_1_2"/>
    <property type="match status" value="1"/>
</dbReference>
<evidence type="ECO:0000313" key="7">
    <source>
        <dbReference type="EMBL" id="KKN97014.1"/>
    </source>
</evidence>
<dbReference type="SUPFAM" id="SSF53383">
    <property type="entry name" value="PLP-dependent transferases"/>
    <property type="match status" value="1"/>
</dbReference>